<comment type="similarity">
    <text evidence="1 4">Belongs to the inositol phosphokinase (IPK) family.</text>
</comment>
<dbReference type="RefSeq" id="XP_034249483.1">
    <property type="nucleotide sequence ID" value="XM_034393592.1"/>
</dbReference>
<dbReference type="GeneID" id="117650287"/>
<dbReference type="Proteomes" id="UP000515158">
    <property type="component" value="Unplaced"/>
</dbReference>
<reference evidence="7 8" key="1">
    <citation type="submission" date="2025-04" db="UniProtKB">
        <authorList>
            <consortium name="RefSeq"/>
        </authorList>
    </citation>
    <scope>IDENTIFICATION</scope>
    <source>
        <tissue evidence="7 8">Total insect</tissue>
    </source>
</reference>
<dbReference type="InterPro" id="IPR005522">
    <property type="entry name" value="IPK"/>
</dbReference>
<dbReference type="SUPFAM" id="SSF56104">
    <property type="entry name" value="SAICAR synthase-like"/>
    <property type="match status" value="1"/>
</dbReference>
<name>A0A6P8ZVV9_THRPL</name>
<organism evidence="7">
    <name type="scientific">Thrips palmi</name>
    <name type="common">Melon thrips</name>
    <dbReference type="NCBI Taxonomy" id="161013"/>
    <lineage>
        <taxon>Eukaryota</taxon>
        <taxon>Metazoa</taxon>
        <taxon>Ecdysozoa</taxon>
        <taxon>Arthropoda</taxon>
        <taxon>Hexapoda</taxon>
        <taxon>Insecta</taxon>
        <taxon>Pterygota</taxon>
        <taxon>Neoptera</taxon>
        <taxon>Paraneoptera</taxon>
        <taxon>Thysanoptera</taxon>
        <taxon>Terebrantia</taxon>
        <taxon>Thripoidea</taxon>
        <taxon>Thripidae</taxon>
        <taxon>Thrips</taxon>
    </lineage>
</organism>
<dbReference type="Gene3D" id="3.30.470.160">
    <property type="entry name" value="Inositol polyphosphate kinase"/>
    <property type="match status" value="1"/>
</dbReference>
<evidence type="ECO:0000256" key="2">
    <source>
        <dbReference type="ARBA" id="ARBA00022679"/>
    </source>
</evidence>
<gene>
    <name evidence="7 8" type="primary">LOC117650287</name>
</gene>
<evidence type="ECO:0000256" key="4">
    <source>
        <dbReference type="RuleBase" id="RU363090"/>
    </source>
</evidence>
<evidence type="ECO:0000256" key="1">
    <source>
        <dbReference type="ARBA" id="ARBA00007374"/>
    </source>
</evidence>
<dbReference type="RefSeq" id="XP_034249484.1">
    <property type="nucleotide sequence ID" value="XM_034393593.1"/>
</dbReference>
<dbReference type="KEGG" id="tpal:117650287"/>
<sequence length="456" mass="50917">MADVPKPSFIRLEPFIHQVGGHSSMLCLDEATVCKPLVKRELQFYETLPEAVSKFTPHFYGVIQVNVQPEEEGYVTLTANAPKFYQPVSTSPTRRRVRLRRTGSIEVSQDDHTLFEEDSLDGETQPNNTSLALNPWVLKCHRDHLSTIINTCTTQNFILLENVASQFTYPCILDLKMGTRQYGDADTLAKKQSKMVKVVSTTSAKLGVRVGGMQVYQTTTGRFLCRNKLYGRSLSVSGFTQALCKFLHNGKRLRIDVLAPLIKRLEELLSVLHRQEAVRFYTASLLLLYEGLDLSDNLERTETLEDKDNQRKNSTGHFKFEEAIETKQSDNTAKISPGSSGNTTVSPAAQDMESIVNAFEEERQRSERLRHRRSSSCVALNDLLAGSSNLSVPSSPSPLQSTAPRTPTVDVRIIDFAHSTHQGLADPVSYTGPDSGFIFGLENMISILKNIERDNG</sequence>
<accession>A0A6P8ZVV9</accession>
<feature type="region of interest" description="Disordered" evidence="5">
    <location>
        <begin position="305"/>
        <end position="348"/>
    </location>
</feature>
<proteinExistence type="inferred from homology"/>
<protein>
    <recommendedName>
        <fullName evidence="4">Kinase</fullName>
        <ecNumber evidence="4">2.7.-.-</ecNumber>
    </recommendedName>
</protein>
<feature type="compositionally biased region" description="Basic and acidic residues" evidence="5">
    <location>
        <begin position="318"/>
        <end position="328"/>
    </location>
</feature>
<evidence type="ECO:0000313" key="7">
    <source>
        <dbReference type="RefSeq" id="XP_034249483.1"/>
    </source>
</evidence>
<evidence type="ECO:0000313" key="8">
    <source>
        <dbReference type="RefSeq" id="XP_034249484.1"/>
    </source>
</evidence>
<dbReference type="PANTHER" id="PTHR12400">
    <property type="entry name" value="INOSITOL POLYPHOSPHATE KINASE"/>
    <property type="match status" value="1"/>
</dbReference>
<dbReference type="PANTHER" id="PTHR12400:SF21">
    <property type="entry name" value="KINASE"/>
    <property type="match status" value="1"/>
</dbReference>
<dbReference type="Pfam" id="PF03770">
    <property type="entry name" value="IPK"/>
    <property type="match status" value="1"/>
</dbReference>
<dbReference type="GO" id="GO:0046854">
    <property type="term" value="P:phosphatidylinositol phosphate biosynthetic process"/>
    <property type="evidence" value="ECO:0007669"/>
    <property type="project" value="TreeGrafter"/>
</dbReference>
<dbReference type="EC" id="2.7.-.-" evidence="4"/>
<keyword evidence="3 4" id="KW-0418">Kinase</keyword>
<evidence type="ECO:0000256" key="3">
    <source>
        <dbReference type="ARBA" id="ARBA00022777"/>
    </source>
</evidence>
<dbReference type="GO" id="GO:0005737">
    <property type="term" value="C:cytoplasm"/>
    <property type="evidence" value="ECO:0007669"/>
    <property type="project" value="TreeGrafter"/>
</dbReference>
<evidence type="ECO:0000256" key="5">
    <source>
        <dbReference type="SAM" id="MobiDB-lite"/>
    </source>
</evidence>
<dbReference type="GO" id="GO:0032958">
    <property type="term" value="P:inositol phosphate biosynthetic process"/>
    <property type="evidence" value="ECO:0007669"/>
    <property type="project" value="InterPro"/>
</dbReference>
<dbReference type="InterPro" id="IPR038286">
    <property type="entry name" value="IPK_sf"/>
</dbReference>
<dbReference type="AlphaFoldDB" id="A0A6P8ZVV9"/>
<keyword evidence="6" id="KW-1185">Reference proteome</keyword>
<feature type="compositionally biased region" description="Polar residues" evidence="5">
    <location>
        <begin position="329"/>
        <end position="347"/>
    </location>
</feature>
<evidence type="ECO:0000313" key="6">
    <source>
        <dbReference type="Proteomes" id="UP000515158"/>
    </source>
</evidence>
<dbReference type="OrthoDB" id="2573163at2759"/>
<dbReference type="GO" id="GO:0005634">
    <property type="term" value="C:nucleus"/>
    <property type="evidence" value="ECO:0007669"/>
    <property type="project" value="TreeGrafter"/>
</dbReference>
<keyword evidence="2 4" id="KW-0808">Transferase</keyword>
<dbReference type="GO" id="GO:0000828">
    <property type="term" value="F:inositol hexakisphosphate kinase activity"/>
    <property type="evidence" value="ECO:0007669"/>
    <property type="project" value="TreeGrafter"/>
</dbReference>